<keyword evidence="6 7" id="KW-0472">Membrane</keyword>
<feature type="transmembrane region" description="Helical" evidence="7">
    <location>
        <begin position="317"/>
        <end position="342"/>
    </location>
</feature>
<dbReference type="Gene3D" id="1.10.3720.10">
    <property type="entry name" value="MetI-like"/>
    <property type="match status" value="1"/>
</dbReference>
<dbReference type="InterPro" id="IPR051393">
    <property type="entry name" value="ABC_transporter_permease"/>
</dbReference>
<comment type="subcellular location">
    <subcellularLocation>
        <location evidence="1 7">Cell membrane</location>
        <topology evidence="1 7">Multi-pass membrane protein</topology>
    </subcellularLocation>
</comment>
<dbReference type="Proteomes" id="UP000007880">
    <property type="component" value="Chromosome"/>
</dbReference>
<keyword evidence="2 7" id="KW-0813">Transport</keyword>
<keyword evidence="10" id="KW-1185">Reference proteome</keyword>
<reference evidence="9 10" key="1">
    <citation type="submission" date="2012-02" db="EMBL/GenBank/DDBJ databases">
        <title>Complete genome sequence of Caldilinea aerophila DSM 14535 (= NBRC 102666).</title>
        <authorList>
            <person name="Oguchi A."/>
            <person name="Hosoyama A."/>
            <person name="Sekine M."/>
            <person name="Fukai R."/>
            <person name="Kato Y."/>
            <person name="Nakamura S."/>
            <person name="Hanada S."/>
            <person name="Yamazaki S."/>
            <person name="Fujita N."/>
        </authorList>
    </citation>
    <scope>NUCLEOTIDE SEQUENCE [LARGE SCALE GENOMIC DNA]</scope>
    <source>
        <strain evidence="10">DSM 14535 / JCM 11387 / NBRC 104270 / STL-6-O1</strain>
    </source>
</reference>
<dbReference type="PANTHER" id="PTHR30193:SF37">
    <property type="entry name" value="INNER MEMBRANE ABC TRANSPORTER PERMEASE PROTEIN YCJO"/>
    <property type="match status" value="1"/>
</dbReference>
<dbReference type="GO" id="GO:0005886">
    <property type="term" value="C:plasma membrane"/>
    <property type="evidence" value="ECO:0007669"/>
    <property type="project" value="UniProtKB-SubCell"/>
</dbReference>
<dbReference type="SUPFAM" id="SSF161098">
    <property type="entry name" value="MetI-like"/>
    <property type="match status" value="1"/>
</dbReference>
<comment type="similarity">
    <text evidence="7">Belongs to the binding-protein-dependent transport system permease family.</text>
</comment>
<protein>
    <submittedName>
        <fullName evidence="9">Putative ABC transporter permease protein</fullName>
    </submittedName>
</protein>
<dbReference type="PANTHER" id="PTHR30193">
    <property type="entry name" value="ABC TRANSPORTER PERMEASE PROTEIN"/>
    <property type="match status" value="1"/>
</dbReference>
<dbReference type="AlphaFoldDB" id="I0I8V0"/>
<evidence type="ECO:0000313" key="9">
    <source>
        <dbReference type="EMBL" id="BAM01688.1"/>
    </source>
</evidence>
<evidence type="ECO:0000256" key="6">
    <source>
        <dbReference type="ARBA" id="ARBA00023136"/>
    </source>
</evidence>
<name>I0I8V0_CALAS</name>
<dbReference type="OrthoDB" id="9786413at2"/>
<dbReference type="EMBL" id="AP012337">
    <property type="protein sequence ID" value="BAM01688.1"/>
    <property type="molecule type" value="Genomic_DNA"/>
</dbReference>
<dbReference type="eggNOG" id="COG1175">
    <property type="taxonomic scope" value="Bacteria"/>
</dbReference>
<gene>
    <name evidence="9" type="ordered locus">CLDAP_36480</name>
</gene>
<sequence>MGLGETAQTHTSVTWGERANRSTLWKARPQLVEYGAIKPMATSTLSPSRTAVAQNQRWKQLRKQLPNYLFILPHFFFFSVFLLYPIFRGLQISLYDWKIMLKDQAFIGLANYQALLQDKIFWQTLNNTAYFTVLTVVMNVILALFVATGLKHPFIGSNFLRVLFYAPGILSVSVLGIIGIRVWDTQIGILNYFITTMLGGPRIAWLGNPDMVIPALAVTTVWWTFGFPMLVFIAGMHNIPEPLYEAAKIDGAGPLQTFRHITLPLLMPTMLFVVVTQFIAHMQVFAQPYIITGGGPGNASRSATMYLYETAWKFFRFGYASSISVVLALIMIVVTVILFMLMRRRTEY</sequence>
<dbReference type="Pfam" id="PF00528">
    <property type="entry name" value="BPD_transp_1"/>
    <property type="match status" value="1"/>
</dbReference>
<evidence type="ECO:0000313" key="10">
    <source>
        <dbReference type="Proteomes" id="UP000007880"/>
    </source>
</evidence>
<evidence type="ECO:0000256" key="3">
    <source>
        <dbReference type="ARBA" id="ARBA00022475"/>
    </source>
</evidence>
<dbReference type="PROSITE" id="PS50928">
    <property type="entry name" value="ABC_TM1"/>
    <property type="match status" value="1"/>
</dbReference>
<dbReference type="KEGG" id="cap:CLDAP_36480"/>
<feature type="transmembrane region" description="Helical" evidence="7">
    <location>
        <begin position="257"/>
        <end position="280"/>
    </location>
</feature>
<evidence type="ECO:0000256" key="7">
    <source>
        <dbReference type="RuleBase" id="RU363032"/>
    </source>
</evidence>
<feature type="transmembrane region" description="Helical" evidence="7">
    <location>
        <begin position="67"/>
        <end position="87"/>
    </location>
</feature>
<evidence type="ECO:0000256" key="4">
    <source>
        <dbReference type="ARBA" id="ARBA00022692"/>
    </source>
</evidence>
<feature type="transmembrane region" description="Helical" evidence="7">
    <location>
        <begin position="211"/>
        <end position="236"/>
    </location>
</feature>
<organism evidence="9 10">
    <name type="scientific">Caldilinea aerophila (strain DSM 14535 / JCM 11387 / NBRC 104270 / STL-6-O1)</name>
    <dbReference type="NCBI Taxonomy" id="926550"/>
    <lineage>
        <taxon>Bacteria</taxon>
        <taxon>Bacillati</taxon>
        <taxon>Chloroflexota</taxon>
        <taxon>Caldilineae</taxon>
        <taxon>Caldilineales</taxon>
        <taxon>Caldilineaceae</taxon>
        <taxon>Caldilinea</taxon>
    </lineage>
</organism>
<proteinExistence type="inferred from homology"/>
<feature type="domain" description="ABC transmembrane type-1" evidence="8">
    <location>
        <begin position="125"/>
        <end position="338"/>
    </location>
</feature>
<evidence type="ECO:0000259" key="8">
    <source>
        <dbReference type="PROSITE" id="PS50928"/>
    </source>
</evidence>
<evidence type="ECO:0000256" key="1">
    <source>
        <dbReference type="ARBA" id="ARBA00004651"/>
    </source>
</evidence>
<dbReference type="GO" id="GO:0055085">
    <property type="term" value="P:transmembrane transport"/>
    <property type="evidence" value="ECO:0007669"/>
    <property type="project" value="InterPro"/>
</dbReference>
<evidence type="ECO:0000256" key="2">
    <source>
        <dbReference type="ARBA" id="ARBA00022448"/>
    </source>
</evidence>
<keyword evidence="4 7" id="KW-0812">Transmembrane</keyword>
<feature type="transmembrane region" description="Helical" evidence="7">
    <location>
        <begin position="162"/>
        <end position="183"/>
    </location>
</feature>
<dbReference type="InterPro" id="IPR035906">
    <property type="entry name" value="MetI-like_sf"/>
</dbReference>
<dbReference type="InterPro" id="IPR000515">
    <property type="entry name" value="MetI-like"/>
</dbReference>
<feature type="transmembrane region" description="Helical" evidence="7">
    <location>
        <begin position="129"/>
        <end position="150"/>
    </location>
</feature>
<keyword evidence="3" id="KW-1003">Cell membrane</keyword>
<dbReference type="STRING" id="926550.CLDAP_36480"/>
<dbReference type="CDD" id="cd06261">
    <property type="entry name" value="TM_PBP2"/>
    <property type="match status" value="1"/>
</dbReference>
<keyword evidence="5 7" id="KW-1133">Transmembrane helix</keyword>
<evidence type="ECO:0000256" key="5">
    <source>
        <dbReference type="ARBA" id="ARBA00022989"/>
    </source>
</evidence>
<accession>I0I8V0</accession>
<dbReference type="HOGENOM" id="CLU_016047_0_2_0"/>